<accession>A0A848LVR9</accession>
<dbReference type="EMBL" id="JABBJJ010000347">
    <property type="protein sequence ID" value="NMO21731.1"/>
    <property type="molecule type" value="Genomic_DNA"/>
</dbReference>
<keyword evidence="3" id="KW-1185">Reference proteome</keyword>
<proteinExistence type="predicted"/>
<feature type="chain" id="PRO_5032766225" description="Lipoprotein" evidence="1">
    <location>
        <begin position="23"/>
        <end position="462"/>
    </location>
</feature>
<evidence type="ECO:0000313" key="2">
    <source>
        <dbReference type="EMBL" id="NMO21731.1"/>
    </source>
</evidence>
<organism evidence="2 3">
    <name type="scientific">Pyxidicoccus fallax</name>
    <dbReference type="NCBI Taxonomy" id="394095"/>
    <lineage>
        <taxon>Bacteria</taxon>
        <taxon>Pseudomonadati</taxon>
        <taxon>Myxococcota</taxon>
        <taxon>Myxococcia</taxon>
        <taxon>Myxococcales</taxon>
        <taxon>Cystobacterineae</taxon>
        <taxon>Myxococcaceae</taxon>
        <taxon>Pyxidicoccus</taxon>
    </lineage>
</organism>
<evidence type="ECO:0008006" key="4">
    <source>
        <dbReference type="Google" id="ProtNLM"/>
    </source>
</evidence>
<dbReference type="Proteomes" id="UP000518300">
    <property type="component" value="Unassembled WGS sequence"/>
</dbReference>
<evidence type="ECO:0000313" key="3">
    <source>
        <dbReference type="Proteomes" id="UP000518300"/>
    </source>
</evidence>
<dbReference type="RefSeq" id="WP_169350907.1">
    <property type="nucleotide sequence ID" value="NZ_JABBJJ010000347.1"/>
</dbReference>
<protein>
    <recommendedName>
        <fullName evidence="4">Lipoprotein</fullName>
    </recommendedName>
</protein>
<gene>
    <name evidence="2" type="ORF">HG543_43815</name>
</gene>
<sequence length="462" mass="47133">MFSSLVLAATLAAAPAPRSASAAQTVVHVPQLDAMGGLSAFLARAGTHSAMLRPEAWRAELHPFLVIDPTKPETLSASGLDPAGPATVSLRADGRVSCMRVKDAKTFQAKAAEAMTAAGGADVKPTTSKGVTSVSVKRSAGGAMGYALKGTEVCAFGAIDEAGAALLKESVKLVGKAPAPDARLGKVPGAAYLATGGTVVGLDGTGNVLKVEGTAVKLPLPPFQAKGTSPYAAMQPTGMLFSRVAVAPAGVQQAVGSLRATIQAVCPECPKEQVQSVADAVAKQLTGNLLVNMDNVQVRGSLRAPEVRFFSVKQALAAEVTDAAAVKSALAPLGNFPGAKTLADGWALAVKGGSVFVRLKDKQLVVGNDEAVTQATLAALPAAGAKQERAADFTLDPQKLARGLGQVGLSDVLADEQLAALFAVSSELGPLLERSERITGWMDSAPGGAHRFSMTWTLPESK</sequence>
<feature type="signal peptide" evidence="1">
    <location>
        <begin position="1"/>
        <end position="22"/>
    </location>
</feature>
<comment type="caution">
    <text evidence="2">The sequence shown here is derived from an EMBL/GenBank/DDBJ whole genome shotgun (WGS) entry which is preliminary data.</text>
</comment>
<keyword evidence="1" id="KW-0732">Signal</keyword>
<name>A0A848LVR9_9BACT</name>
<evidence type="ECO:0000256" key="1">
    <source>
        <dbReference type="SAM" id="SignalP"/>
    </source>
</evidence>
<reference evidence="2 3" key="1">
    <citation type="submission" date="2020-04" db="EMBL/GenBank/DDBJ databases">
        <title>Draft genome of Pyxidicoccus fallax type strain.</title>
        <authorList>
            <person name="Whitworth D.E."/>
        </authorList>
    </citation>
    <scope>NUCLEOTIDE SEQUENCE [LARGE SCALE GENOMIC DNA]</scope>
    <source>
        <strain evidence="2 3">DSM 14698</strain>
    </source>
</reference>
<dbReference type="AlphaFoldDB" id="A0A848LVR9"/>